<feature type="region of interest" description="Disordered" evidence="1">
    <location>
        <begin position="579"/>
        <end position="599"/>
    </location>
</feature>
<feature type="compositionally biased region" description="Low complexity" evidence="1">
    <location>
        <begin position="542"/>
        <end position="556"/>
    </location>
</feature>
<keyword evidence="3" id="KW-1185">Reference proteome</keyword>
<dbReference type="AlphaFoldDB" id="A0AAW1VDY5"/>
<comment type="caution">
    <text evidence="2">The sequence shown here is derived from an EMBL/GenBank/DDBJ whole genome shotgun (WGS) entry which is preliminary data.</text>
</comment>
<protein>
    <submittedName>
        <fullName evidence="2">Uncharacterized protein</fullName>
    </submittedName>
</protein>
<feature type="region of interest" description="Disordered" evidence="1">
    <location>
        <begin position="91"/>
        <end position="114"/>
    </location>
</feature>
<gene>
    <name evidence="2" type="ORF">WA026_016576</name>
</gene>
<evidence type="ECO:0000256" key="1">
    <source>
        <dbReference type="SAM" id="MobiDB-lite"/>
    </source>
</evidence>
<feature type="region of interest" description="Disordered" evidence="1">
    <location>
        <begin position="237"/>
        <end position="267"/>
    </location>
</feature>
<feature type="region of interest" description="Disordered" evidence="1">
    <location>
        <begin position="39"/>
        <end position="62"/>
    </location>
</feature>
<feature type="region of interest" description="Disordered" evidence="1">
    <location>
        <begin position="526"/>
        <end position="558"/>
    </location>
</feature>
<organism evidence="2 3">
    <name type="scientific">Henosepilachna vigintioctopunctata</name>
    <dbReference type="NCBI Taxonomy" id="420089"/>
    <lineage>
        <taxon>Eukaryota</taxon>
        <taxon>Metazoa</taxon>
        <taxon>Ecdysozoa</taxon>
        <taxon>Arthropoda</taxon>
        <taxon>Hexapoda</taxon>
        <taxon>Insecta</taxon>
        <taxon>Pterygota</taxon>
        <taxon>Neoptera</taxon>
        <taxon>Endopterygota</taxon>
        <taxon>Coleoptera</taxon>
        <taxon>Polyphaga</taxon>
        <taxon>Cucujiformia</taxon>
        <taxon>Coccinelloidea</taxon>
        <taxon>Coccinellidae</taxon>
        <taxon>Epilachninae</taxon>
        <taxon>Epilachnini</taxon>
        <taxon>Henosepilachna</taxon>
    </lineage>
</organism>
<evidence type="ECO:0000313" key="3">
    <source>
        <dbReference type="Proteomes" id="UP001431783"/>
    </source>
</evidence>
<dbReference type="EMBL" id="JARQZJ010000130">
    <property type="protein sequence ID" value="KAK9891778.1"/>
    <property type="molecule type" value="Genomic_DNA"/>
</dbReference>
<evidence type="ECO:0000313" key="2">
    <source>
        <dbReference type="EMBL" id="KAK9891778.1"/>
    </source>
</evidence>
<reference evidence="2 3" key="1">
    <citation type="submission" date="2023-03" db="EMBL/GenBank/DDBJ databases">
        <title>Genome insight into feeding habits of ladybird beetles.</title>
        <authorList>
            <person name="Li H.-S."/>
            <person name="Huang Y.-H."/>
            <person name="Pang H."/>
        </authorList>
    </citation>
    <scope>NUCLEOTIDE SEQUENCE [LARGE SCALE GENOMIC DNA]</scope>
    <source>
        <strain evidence="2">SYSU_2023b</strain>
        <tissue evidence="2">Whole body</tissue>
    </source>
</reference>
<feature type="region of interest" description="Disordered" evidence="1">
    <location>
        <begin position="1"/>
        <end position="23"/>
    </location>
</feature>
<proteinExistence type="predicted"/>
<feature type="compositionally biased region" description="Polar residues" evidence="1">
    <location>
        <begin position="585"/>
        <end position="594"/>
    </location>
</feature>
<name>A0AAW1VDY5_9CUCU</name>
<accession>A0AAW1VDY5</accession>
<dbReference type="Proteomes" id="UP001431783">
    <property type="component" value="Unassembled WGS sequence"/>
</dbReference>
<feature type="compositionally biased region" description="Polar residues" evidence="1">
    <location>
        <begin position="245"/>
        <end position="255"/>
    </location>
</feature>
<sequence>MDDNFTNLLMDECPPDLQSPEDDNRDAIITMKKSNHNITSKGVSTSFGFKRRPTTAPSALTTDNANAARRLAHPTAIDSNGNDEEKKRLIAHAQPSGRSTPKLQPPKKEGIASQKVSRFGFRQPQINRTNKVADLNAEPIDFSTNKNSNHIITSPTNGVSLQNKYKAGNIGVGVRKTSTATDKNSNPTSIVKTSVQANEINRYTLQTNQLPKPQPVRVMETKTAKTLANNNVKLADTTFRRPSPDYSSKDGSLTEDSGVGSHIGTDLENCTQSPIVRRNKQRNLEIMLNGNTFDVRDMEDSVEVTLPNLPNVFGDTSDKSRVFQNTGVVRERTLEYERQLDKEVRRKVSGTYSDDFSDQSCQYDNSAHKSQCITQKSFIKPKPSPVKVFLKSKAVDNKDYSSSASSDEQEWAFAGEAMADEVSFSISSSDESKDKDVLMNKSNGDCDIYSNNKNKVETKLFIKKSLPLLPLKTEFQPVTLTIKDTDIKLQDAAISNEKSTMLDEESSPIESILSFTESEEILKKKMDHNSFSPKEINEKRSSSSPSTPTNASNSLSFSDGKDDFLIDDEIADQPALVFGDKSQHNSETTLIESTPRSRRKKLRNFDGSPLILKDKKSLRSSTVSLDTLSPCDSIASDDLMMDFDYSQSSGLEEYDKMEKKTEKIIYSGDDTLTISAVNSIETDIKNNEQMRDWSALINYTNGKNSKW</sequence>